<proteinExistence type="predicted"/>
<name>F8XKL0_PSESG</name>
<reference evidence="1 2" key="1">
    <citation type="journal article" date="2011" name="PLoS Pathog.">
        <title>Dynamic evolution of pathogenicity revealed by sequencing and comparative genomics of 19 Pseudomonas syringae isolates.</title>
        <authorList>
            <person name="Baltrus D.A."/>
            <person name="Nishimura M.T."/>
            <person name="Romanchuk A."/>
            <person name="Chang J.H."/>
            <person name="Mukhtar M.S."/>
            <person name="Cherkis K."/>
            <person name="Roach J."/>
            <person name="Grant S.R."/>
            <person name="Jones C.D."/>
            <person name="Dangl J.L."/>
        </authorList>
    </citation>
    <scope>NUCLEOTIDE SEQUENCE [LARGE SCALE GENOMIC DNA]</scope>
    <source>
        <strain evidence="2">race 4</strain>
    </source>
</reference>
<gene>
    <name evidence="1" type="ORF">Pgy4_15814</name>
</gene>
<dbReference type="HOGENOM" id="CLU_2746171_0_0_6"/>
<protein>
    <submittedName>
        <fullName evidence="1">Uncharacterized protein</fullName>
    </submittedName>
</protein>
<feature type="non-terminal residue" evidence="1">
    <location>
        <position position="72"/>
    </location>
</feature>
<dbReference type="Proteomes" id="UP000005466">
    <property type="component" value="Unassembled WGS sequence"/>
</dbReference>
<organism evidence="1 2">
    <name type="scientific">Pseudomonas savastanoi pv. glycinea str. race 4</name>
    <dbReference type="NCBI Taxonomy" id="875330"/>
    <lineage>
        <taxon>Bacteria</taxon>
        <taxon>Pseudomonadati</taxon>
        <taxon>Pseudomonadota</taxon>
        <taxon>Gammaproteobacteria</taxon>
        <taxon>Pseudomonadales</taxon>
        <taxon>Pseudomonadaceae</taxon>
        <taxon>Pseudomonas</taxon>
    </lineage>
</organism>
<evidence type="ECO:0000313" key="1">
    <source>
        <dbReference type="EMBL" id="EGH14196.1"/>
    </source>
</evidence>
<dbReference type="EMBL" id="ADWY01000718">
    <property type="protein sequence ID" value="EGH14196.1"/>
    <property type="molecule type" value="Genomic_DNA"/>
</dbReference>
<dbReference type="AlphaFoldDB" id="F8XKL0"/>
<accession>F8XKL0</accession>
<sequence>MRLEFWLQCVEGFPYPADQTERYRRAATQLCRVEVDLDDIGFFRVEISIWEAAAENHQRVAGQHGVIAGAEA</sequence>
<evidence type="ECO:0000313" key="2">
    <source>
        <dbReference type="Proteomes" id="UP000005466"/>
    </source>
</evidence>
<comment type="caution">
    <text evidence="1">The sequence shown here is derived from an EMBL/GenBank/DDBJ whole genome shotgun (WGS) entry which is preliminary data.</text>
</comment>